<proteinExistence type="predicted"/>
<name>A0A5A7N588_9PROT</name>
<evidence type="ECO:0000313" key="2">
    <source>
        <dbReference type="EMBL" id="GER02560.1"/>
    </source>
</evidence>
<sequence length="197" mass="21790">MFSTDLLNTQKLHDHSSAFGRPLLGLAMAAVFLLAPFSPQSAFAQSAKTDASQSDEEKFEAIRELVEITQIEAMAAQMIDLFNEDILPLLLESNPEANEQLDRIIREEVAGAMLSLKPDVIALTASVWSRHFTIEEIRVLTAFYQTPLGTKLLEKQPIIARESMQAGMQMSQKAAMTAMEAIKNRLTAENLTVPAQL</sequence>
<dbReference type="Pfam" id="PF09832">
    <property type="entry name" value="DUF2059"/>
    <property type="match status" value="1"/>
</dbReference>
<dbReference type="RefSeq" id="WP_052371290.1">
    <property type="nucleotide sequence ID" value="NZ_BKCN01000001.1"/>
</dbReference>
<accession>A0A5A7N588</accession>
<keyword evidence="3" id="KW-1185">Reference proteome</keyword>
<evidence type="ECO:0000259" key="1">
    <source>
        <dbReference type="Pfam" id="PF09832"/>
    </source>
</evidence>
<protein>
    <recommendedName>
        <fullName evidence="1">DUF2059 domain-containing protein</fullName>
    </recommendedName>
</protein>
<reference evidence="2 3" key="1">
    <citation type="submission" date="2019-09" db="EMBL/GenBank/DDBJ databases">
        <title>NBRP : Genome information of microbial organism related human and environment.</title>
        <authorList>
            <person name="Hattori M."/>
            <person name="Oshima K."/>
            <person name="Inaba H."/>
            <person name="Suda W."/>
            <person name="Sakamoto M."/>
            <person name="Iino T."/>
            <person name="Kitahara M."/>
            <person name="Oshida Y."/>
            <person name="Iida T."/>
            <person name="Kudo T."/>
            <person name="Itoh T."/>
            <person name="Ohkuma M."/>
        </authorList>
    </citation>
    <scope>NUCLEOTIDE SEQUENCE [LARGE SCALE GENOMIC DNA]</scope>
    <source>
        <strain evidence="2 3">Q-1</strain>
    </source>
</reference>
<dbReference type="AlphaFoldDB" id="A0A5A7N588"/>
<organism evidence="2 3">
    <name type="scientific">Iodidimonas nitroreducens</name>
    <dbReference type="NCBI Taxonomy" id="1236968"/>
    <lineage>
        <taxon>Bacteria</taxon>
        <taxon>Pseudomonadati</taxon>
        <taxon>Pseudomonadota</taxon>
        <taxon>Alphaproteobacteria</taxon>
        <taxon>Iodidimonadales</taxon>
        <taxon>Iodidimonadaceae</taxon>
        <taxon>Iodidimonas</taxon>
    </lineage>
</organism>
<evidence type="ECO:0000313" key="3">
    <source>
        <dbReference type="Proteomes" id="UP000324996"/>
    </source>
</evidence>
<dbReference type="InterPro" id="IPR018637">
    <property type="entry name" value="DUF2059"/>
</dbReference>
<dbReference type="Proteomes" id="UP000324996">
    <property type="component" value="Unassembled WGS sequence"/>
</dbReference>
<dbReference type="EMBL" id="BKCN01000001">
    <property type="protein sequence ID" value="GER02560.1"/>
    <property type="molecule type" value="Genomic_DNA"/>
</dbReference>
<feature type="domain" description="DUF2059" evidence="1">
    <location>
        <begin position="121"/>
        <end position="175"/>
    </location>
</feature>
<comment type="caution">
    <text evidence="2">The sequence shown here is derived from an EMBL/GenBank/DDBJ whole genome shotgun (WGS) entry which is preliminary data.</text>
</comment>
<gene>
    <name evidence="2" type="ORF">JCM17846_02420</name>
</gene>